<proteinExistence type="predicted"/>
<dbReference type="KEGG" id="mnv:MNVI_01630"/>
<evidence type="ECO:0008006" key="5">
    <source>
        <dbReference type="Google" id="ProtNLM"/>
    </source>
</evidence>
<reference evidence="1" key="3">
    <citation type="submission" date="2020-02" db="EMBL/GenBank/DDBJ databases">
        <authorList>
            <person name="Matsumoto Y."/>
            <person name="Motooka D."/>
            <person name="Nakamura S."/>
        </authorList>
    </citation>
    <scope>NUCLEOTIDE SEQUENCE</scope>
    <source>
        <strain evidence="1">JCM 16367</strain>
    </source>
</reference>
<keyword evidence="3" id="KW-1185">Reference proteome</keyword>
<dbReference type="AlphaFoldDB" id="A0A7I7P7Q8"/>
<name>A0A7I7P7Q8_9MYCO</name>
<evidence type="ECO:0000313" key="2">
    <source>
        <dbReference type="EMBL" id="ORB18746.1"/>
    </source>
</evidence>
<reference evidence="1 4" key="2">
    <citation type="journal article" date="2019" name="Emerg. Microbes Infect.">
        <title>Comprehensive subspecies identification of 175 nontuberculous mycobacteria species based on 7547 genomic profiles.</title>
        <authorList>
            <person name="Matsumoto Y."/>
            <person name="Kinjo T."/>
            <person name="Motooka D."/>
            <person name="Nabeya D."/>
            <person name="Jung N."/>
            <person name="Uechi K."/>
            <person name="Horii T."/>
            <person name="Iida T."/>
            <person name="Fujita J."/>
            <person name="Nakamura S."/>
        </authorList>
    </citation>
    <scope>NUCLEOTIDE SEQUENCE [LARGE SCALE GENOMIC DNA]</scope>
    <source>
        <strain evidence="1 4">JCM 16367</strain>
    </source>
</reference>
<sequence>MAGLDDLFAQIPTREIASRLGADEAEVNNAIHTLVPVLVGGAHENAQNFDKASDIESAASSHAARGLLDTGATVDQLDKSDGQNAIATIFGGADSSQVAAALSGAGGGNSELIQKLLPILAPIVLAYIGKQLSDKKSPAQEQASGGALGEVLGSILSGASGGKGNRSLGSILGDAVGSKAGDILGGLLGGKNKK</sequence>
<reference evidence="2 3" key="1">
    <citation type="submission" date="2017-02" db="EMBL/GenBank/DDBJ databases">
        <title>The new phylogeny of genus Mycobacterium.</title>
        <authorList>
            <person name="Tortoli E."/>
            <person name="Trovato A."/>
            <person name="Cirillo D.M."/>
        </authorList>
    </citation>
    <scope>NUCLEOTIDE SEQUENCE [LARGE SCALE GENOMIC DNA]</scope>
    <source>
        <strain evidence="2 3">DSM 45145</strain>
    </source>
</reference>
<gene>
    <name evidence="2" type="ORF">BST37_00895</name>
    <name evidence="1" type="ORF">MNVI_01630</name>
</gene>
<dbReference type="Proteomes" id="UP000466894">
    <property type="component" value="Chromosome"/>
</dbReference>
<dbReference type="Pfam" id="PF06078">
    <property type="entry name" value="DUF937"/>
    <property type="match status" value="1"/>
</dbReference>
<dbReference type="Proteomes" id="UP000192374">
    <property type="component" value="Unassembled WGS sequence"/>
</dbReference>
<accession>A0A7I7P7Q8</accession>
<organism evidence="1 4">
    <name type="scientific">Mycobacterium noviomagense</name>
    <dbReference type="NCBI Taxonomy" id="459858"/>
    <lineage>
        <taxon>Bacteria</taxon>
        <taxon>Bacillati</taxon>
        <taxon>Actinomycetota</taxon>
        <taxon>Actinomycetes</taxon>
        <taxon>Mycobacteriales</taxon>
        <taxon>Mycobacteriaceae</taxon>
        <taxon>Mycobacterium</taxon>
    </lineage>
</organism>
<protein>
    <recommendedName>
        <fullName evidence="5">DUF937 domain-containing protein</fullName>
    </recommendedName>
</protein>
<dbReference type="RefSeq" id="WP_083084335.1">
    <property type="nucleotide sequence ID" value="NZ_AP022583.1"/>
</dbReference>
<evidence type="ECO:0000313" key="4">
    <source>
        <dbReference type="Proteomes" id="UP000466894"/>
    </source>
</evidence>
<dbReference type="InterPro" id="IPR009282">
    <property type="entry name" value="DUF937"/>
</dbReference>
<evidence type="ECO:0000313" key="3">
    <source>
        <dbReference type="Proteomes" id="UP000192374"/>
    </source>
</evidence>
<dbReference type="EMBL" id="MVIC01000001">
    <property type="protein sequence ID" value="ORB18746.1"/>
    <property type="molecule type" value="Genomic_DNA"/>
</dbReference>
<dbReference type="OrthoDB" id="3577641at2"/>
<dbReference type="EMBL" id="AP022583">
    <property type="protein sequence ID" value="BBY04845.1"/>
    <property type="molecule type" value="Genomic_DNA"/>
</dbReference>
<evidence type="ECO:0000313" key="1">
    <source>
        <dbReference type="EMBL" id="BBY04845.1"/>
    </source>
</evidence>